<dbReference type="EMBL" id="JAASTX010000004">
    <property type="protein sequence ID" value="MBC1490932.1"/>
    <property type="molecule type" value="Genomic_DNA"/>
</dbReference>
<evidence type="ECO:0008006" key="4">
    <source>
        <dbReference type="Google" id="ProtNLM"/>
    </source>
</evidence>
<comment type="caution">
    <text evidence="2">The sequence shown here is derived from an EMBL/GenBank/DDBJ whole genome shotgun (WGS) entry which is preliminary data.</text>
</comment>
<gene>
    <name evidence="1" type="ORF">HCI99_03755</name>
    <name evidence="2" type="ORF">HCI99_04880</name>
</gene>
<dbReference type="RefSeq" id="WP_185416794.1">
    <property type="nucleotide sequence ID" value="NZ_JAARQU010000004.1"/>
</dbReference>
<evidence type="ECO:0000313" key="3">
    <source>
        <dbReference type="Proteomes" id="UP000533953"/>
    </source>
</evidence>
<dbReference type="Proteomes" id="UP000533953">
    <property type="component" value="Unassembled WGS sequence"/>
</dbReference>
<dbReference type="AlphaFoldDB" id="A0A7X0XBI9"/>
<organism evidence="2 3">
    <name type="scientific">Listeria booriae</name>
    <dbReference type="NCBI Taxonomy" id="1552123"/>
    <lineage>
        <taxon>Bacteria</taxon>
        <taxon>Bacillati</taxon>
        <taxon>Bacillota</taxon>
        <taxon>Bacilli</taxon>
        <taxon>Bacillales</taxon>
        <taxon>Listeriaceae</taxon>
        <taxon>Listeria</taxon>
    </lineage>
</organism>
<reference evidence="2 3" key="1">
    <citation type="submission" date="2020-03" db="EMBL/GenBank/DDBJ databases">
        <title>Soil Listeria distribution.</title>
        <authorList>
            <person name="Liao J."/>
            <person name="Wiedmann M."/>
        </authorList>
    </citation>
    <scope>NUCLEOTIDE SEQUENCE [LARGE SCALE GENOMIC DNA]</scope>
    <source>
        <strain evidence="2 3">FSL L7-1547</strain>
    </source>
</reference>
<dbReference type="EMBL" id="JAASTX010000004">
    <property type="protein sequence ID" value="MBC1491153.1"/>
    <property type="molecule type" value="Genomic_DNA"/>
</dbReference>
<name>A0A7X0XBI9_9LIST</name>
<proteinExistence type="predicted"/>
<accession>A0A7X0XBI9</accession>
<sequence>MDDAEKARKKNQLLDQTTALNRKSAQCGYAIADLNQSRNAMGQFENEWRSIRNQHMGRDIVARIQLPQVFEGTVAQTFAQDFPNYVRLMDQNGAEIQGIIDQINRQIQKLEQFQGSLASHVSKINLQIAAL</sequence>
<evidence type="ECO:0000313" key="1">
    <source>
        <dbReference type="EMBL" id="MBC1490932.1"/>
    </source>
</evidence>
<evidence type="ECO:0000313" key="2">
    <source>
        <dbReference type="EMBL" id="MBC1491153.1"/>
    </source>
</evidence>
<protein>
    <recommendedName>
        <fullName evidence="4">DUF5082 domain-containing protein</fullName>
    </recommendedName>
</protein>